<organism evidence="1 2">
    <name type="scientific">Mytilus edulis</name>
    <name type="common">Blue mussel</name>
    <dbReference type="NCBI Taxonomy" id="6550"/>
    <lineage>
        <taxon>Eukaryota</taxon>
        <taxon>Metazoa</taxon>
        <taxon>Spiralia</taxon>
        <taxon>Lophotrochozoa</taxon>
        <taxon>Mollusca</taxon>
        <taxon>Bivalvia</taxon>
        <taxon>Autobranchia</taxon>
        <taxon>Pteriomorphia</taxon>
        <taxon>Mytilida</taxon>
        <taxon>Mytiloidea</taxon>
        <taxon>Mytilidae</taxon>
        <taxon>Mytilinae</taxon>
        <taxon>Mytilus</taxon>
    </lineage>
</organism>
<dbReference type="OrthoDB" id="2423195at2759"/>
<accession>A0A8S3QP22</accession>
<dbReference type="Proteomes" id="UP000683360">
    <property type="component" value="Unassembled WGS sequence"/>
</dbReference>
<reference evidence="1" key="1">
    <citation type="submission" date="2021-03" db="EMBL/GenBank/DDBJ databases">
        <authorList>
            <person name="Bekaert M."/>
        </authorList>
    </citation>
    <scope>NUCLEOTIDE SEQUENCE</scope>
</reference>
<proteinExistence type="predicted"/>
<evidence type="ECO:0000313" key="1">
    <source>
        <dbReference type="EMBL" id="CAG2196754.1"/>
    </source>
</evidence>
<evidence type="ECO:0000313" key="2">
    <source>
        <dbReference type="Proteomes" id="UP000683360"/>
    </source>
</evidence>
<keyword evidence="2" id="KW-1185">Reference proteome</keyword>
<name>A0A8S3QP22_MYTED</name>
<dbReference type="AlphaFoldDB" id="A0A8S3QP22"/>
<protein>
    <submittedName>
        <fullName evidence="1">Uncharacterized protein</fullName>
    </submittedName>
</protein>
<gene>
    <name evidence="1" type="ORF">MEDL_11617</name>
</gene>
<sequence>MILDLLLEVAILTQKAHLNRRNTIPKQTPTNNVKMFKEDWPSTRIILKNGRISEESVYFLHLQKSLCLSKVHLGLVRRTLDCKLLKHYLHNSNQWLQEVSDCQEDEDLQENNQGHASLLKPYMLVVCYTNHALDQFVEGIVDFLPENLFDGRFPRVVRFGRQCKNPKLEQLSIQNVRRKVRWDF</sequence>
<dbReference type="EMBL" id="CAJPWZ010000569">
    <property type="protein sequence ID" value="CAG2196754.1"/>
    <property type="molecule type" value="Genomic_DNA"/>
</dbReference>
<comment type="caution">
    <text evidence="1">The sequence shown here is derived from an EMBL/GenBank/DDBJ whole genome shotgun (WGS) entry which is preliminary data.</text>
</comment>